<dbReference type="AlphaFoldDB" id="G5JSI0"/>
<accession>G5JSI0</accession>
<name>G5JSI0_STRCG</name>
<comment type="caution">
    <text evidence="1">The sequence shown here is derived from an EMBL/GenBank/DDBJ whole genome shotgun (WGS) entry which is preliminary data.</text>
</comment>
<evidence type="ECO:0000313" key="1">
    <source>
        <dbReference type="EMBL" id="EHI74804.1"/>
    </source>
</evidence>
<keyword evidence="2" id="KW-1185">Reference proteome</keyword>
<gene>
    <name evidence="1" type="ORF">STRCR_2180</name>
</gene>
<dbReference type="Proteomes" id="UP000004322">
    <property type="component" value="Unassembled WGS sequence"/>
</dbReference>
<organism evidence="1 2">
    <name type="scientific">Streptococcus criceti HS-6</name>
    <dbReference type="NCBI Taxonomy" id="873449"/>
    <lineage>
        <taxon>Bacteria</taxon>
        <taxon>Bacillati</taxon>
        <taxon>Bacillota</taxon>
        <taxon>Bacilli</taxon>
        <taxon>Lactobacillales</taxon>
        <taxon>Streptococcaceae</taxon>
        <taxon>Streptococcus</taxon>
    </lineage>
</organism>
<proteinExistence type="predicted"/>
<sequence length="43" mass="5056">MNAVHRIHFGFPLWPCDKRKTSQQYFIGAIAPNELRRSKTRLA</sequence>
<dbReference type="EMBL" id="AEUV02000002">
    <property type="protein sequence ID" value="EHI74804.1"/>
    <property type="molecule type" value="Genomic_DNA"/>
</dbReference>
<evidence type="ECO:0000313" key="2">
    <source>
        <dbReference type="Proteomes" id="UP000004322"/>
    </source>
</evidence>
<reference evidence="1" key="1">
    <citation type="submission" date="2011-07" db="EMBL/GenBank/DDBJ databases">
        <authorList>
            <person name="Stanhope M.J."/>
            <person name="Durkin A.S."/>
            <person name="Hostetler J."/>
            <person name="Kim M."/>
            <person name="Radune D."/>
            <person name="Singh I."/>
            <person name="Town C.D."/>
        </authorList>
    </citation>
    <scope>NUCLEOTIDE SEQUENCE [LARGE SCALE GENOMIC DNA]</scope>
    <source>
        <strain evidence="1">HS-6</strain>
    </source>
</reference>
<protein>
    <submittedName>
        <fullName evidence="1">Uncharacterized protein</fullName>
    </submittedName>
</protein>